<dbReference type="Pfam" id="PF02518">
    <property type="entry name" value="HATPase_c"/>
    <property type="match status" value="1"/>
</dbReference>
<evidence type="ECO:0000256" key="1">
    <source>
        <dbReference type="ARBA" id="ARBA00000085"/>
    </source>
</evidence>
<dbReference type="Gene3D" id="3.30.565.10">
    <property type="entry name" value="Histidine kinase-like ATPase, C-terminal domain"/>
    <property type="match status" value="1"/>
</dbReference>
<dbReference type="SUPFAM" id="SSF55874">
    <property type="entry name" value="ATPase domain of HSP90 chaperone/DNA topoisomerase II/histidine kinase"/>
    <property type="match status" value="1"/>
</dbReference>
<gene>
    <name evidence="7" type="ORF">ABXZ36_14750</name>
</gene>
<keyword evidence="7" id="KW-0547">Nucleotide-binding</keyword>
<dbReference type="InterPro" id="IPR052162">
    <property type="entry name" value="Sensor_kinase/Photoreceptor"/>
</dbReference>
<proteinExistence type="predicted"/>
<dbReference type="PROSITE" id="PS50109">
    <property type="entry name" value="HIS_KIN"/>
    <property type="match status" value="1"/>
</dbReference>
<comment type="caution">
    <text evidence="7">The sequence shown here is derived from an EMBL/GenBank/DDBJ whole genome shotgun (WGS) entry which is preliminary data.</text>
</comment>
<dbReference type="Proteomes" id="UP001549799">
    <property type="component" value="Unassembled WGS sequence"/>
</dbReference>
<dbReference type="EC" id="2.7.13.3" evidence="2"/>
<dbReference type="EMBL" id="JBEXAE010000009">
    <property type="protein sequence ID" value="MET6991903.1"/>
    <property type="molecule type" value="Genomic_DNA"/>
</dbReference>
<keyword evidence="3" id="KW-0597">Phosphoprotein</keyword>
<comment type="catalytic activity">
    <reaction evidence="1">
        <text>ATP + protein L-histidine = ADP + protein N-phospho-L-histidine.</text>
        <dbReference type="EC" id="2.7.13.3"/>
    </reaction>
</comment>
<dbReference type="PANTHER" id="PTHR43304:SF1">
    <property type="entry name" value="PAC DOMAIN-CONTAINING PROTEIN"/>
    <property type="match status" value="1"/>
</dbReference>
<evidence type="ECO:0000313" key="8">
    <source>
        <dbReference type="Proteomes" id="UP001549799"/>
    </source>
</evidence>
<evidence type="ECO:0000256" key="4">
    <source>
        <dbReference type="ARBA" id="ARBA00022679"/>
    </source>
</evidence>
<evidence type="ECO:0000259" key="6">
    <source>
        <dbReference type="PROSITE" id="PS50109"/>
    </source>
</evidence>
<evidence type="ECO:0000256" key="5">
    <source>
        <dbReference type="ARBA" id="ARBA00022777"/>
    </source>
</evidence>
<feature type="domain" description="Histidine kinase" evidence="6">
    <location>
        <begin position="1"/>
        <end position="126"/>
    </location>
</feature>
<reference evidence="7 8" key="1">
    <citation type="submission" date="2024-07" db="EMBL/GenBank/DDBJ databases">
        <title>The genome sequence of type strain Sediminicola arcticus GDMCC 1.2805.</title>
        <authorList>
            <person name="Liu Y."/>
        </authorList>
    </citation>
    <scope>NUCLEOTIDE SEQUENCE [LARGE SCALE GENOMIC DNA]</scope>
    <source>
        <strain evidence="7 8">GDMCC 1.2805</strain>
    </source>
</reference>
<dbReference type="InterPro" id="IPR036890">
    <property type="entry name" value="HATPase_C_sf"/>
</dbReference>
<evidence type="ECO:0000256" key="3">
    <source>
        <dbReference type="ARBA" id="ARBA00022553"/>
    </source>
</evidence>
<keyword evidence="5" id="KW-0418">Kinase</keyword>
<dbReference type="RefSeq" id="WP_354616446.1">
    <property type="nucleotide sequence ID" value="NZ_JBEXAE010000009.1"/>
</dbReference>
<dbReference type="GO" id="GO:0005524">
    <property type="term" value="F:ATP binding"/>
    <property type="evidence" value="ECO:0007669"/>
    <property type="project" value="UniProtKB-KW"/>
</dbReference>
<keyword evidence="4" id="KW-0808">Transferase</keyword>
<keyword evidence="7" id="KW-0067">ATP-binding</keyword>
<organism evidence="7 8">
    <name type="scientific">Sediminicola arcticus</name>
    <dbReference type="NCBI Taxonomy" id="1574308"/>
    <lineage>
        <taxon>Bacteria</taxon>
        <taxon>Pseudomonadati</taxon>
        <taxon>Bacteroidota</taxon>
        <taxon>Flavobacteriia</taxon>
        <taxon>Flavobacteriales</taxon>
        <taxon>Flavobacteriaceae</taxon>
        <taxon>Sediminicola</taxon>
    </lineage>
</organism>
<dbReference type="InterPro" id="IPR003594">
    <property type="entry name" value="HATPase_dom"/>
</dbReference>
<accession>A0ABV2SXL6</accession>
<protein>
    <recommendedName>
        <fullName evidence="2">histidine kinase</fullName>
        <ecNumber evidence="2">2.7.13.3</ecNumber>
    </recommendedName>
</protein>
<name>A0ABV2SXL6_9FLAO</name>
<evidence type="ECO:0000256" key="2">
    <source>
        <dbReference type="ARBA" id="ARBA00012438"/>
    </source>
</evidence>
<evidence type="ECO:0000313" key="7">
    <source>
        <dbReference type="EMBL" id="MET6991903.1"/>
    </source>
</evidence>
<keyword evidence="8" id="KW-1185">Reference proteome</keyword>
<sequence>MLTNASDNLLETLDDLNEVVAINTNINLGKHPIHLNSKIEGAQQNLLAFLKNNNASIINHIPEDVYIKAIPAYLESILMNFMTNAVKYKDPNRDPIITLTAKRSQDYMILSIADNGLGIDLKKIRQ</sequence>
<dbReference type="InterPro" id="IPR005467">
    <property type="entry name" value="His_kinase_dom"/>
</dbReference>
<dbReference type="PANTHER" id="PTHR43304">
    <property type="entry name" value="PHYTOCHROME-LIKE PROTEIN CPH1"/>
    <property type="match status" value="1"/>
</dbReference>